<proteinExistence type="predicted"/>
<dbReference type="EMBL" id="WOFH01000012">
    <property type="protein sequence ID" value="MUN40911.1"/>
    <property type="molecule type" value="Genomic_DNA"/>
</dbReference>
<dbReference type="Proteomes" id="UP000432015">
    <property type="component" value="Unassembled WGS sequence"/>
</dbReference>
<dbReference type="RefSeq" id="WP_156220064.1">
    <property type="nucleotide sequence ID" value="NZ_WOFH01000012.1"/>
</dbReference>
<comment type="caution">
    <text evidence="1">The sequence shown here is derived from an EMBL/GenBank/DDBJ whole genome shotgun (WGS) entry which is preliminary data.</text>
</comment>
<keyword evidence="2" id="KW-1185">Reference proteome</keyword>
<accession>A0A7K1L8Z9</accession>
<evidence type="ECO:0000313" key="1">
    <source>
        <dbReference type="EMBL" id="MUN40911.1"/>
    </source>
</evidence>
<name>A0A7K1L8Z9_9ACTN</name>
<reference evidence="1 2" key="1">
    <citation type="submission" date="2019-11" db="EMBL/GenBank/DDBJ databases">
        <authorList>
            <person name="Cao P."/>
        </authorList>
    </citation>
    <scope>NUCLEOTIDE SEQUENCE [LARGE SCALE GENOMIC DNA]</scope>
    <source>
        <strain evidence="1 2">NEAU-AAG5</strain>
    </source>
</reference>
<protein>
    <submittedName>
        <fullName evidence="1">Uncharacterized protein</fullName>
    </submittedName>
</protein>
<dbReference type="AlphaFoldDB" id="A0A7K1L8Z9"/>
<gene>
    <name evidence="1" type="ORF">GNZ18_30545</name>
</gene>
<sequence>MGRRIVDSRCPANAAAGPDRGAAYAGALAAATPAQVKQLNTAQAAIAKESTAVGQSAADGMYDAGAQAGKGFLAGLTAQQKAIERAMADLAKSMKNRIKKELKIRSPSQVMADLGKEVGAGLADGVDTSLAEVKVSTERMSSLLVPVTIPAAPAPAAASSGSRRGGISIEELHIHEVTDRPTKQAVSDALHDVYVLHRSLL</sequence>
<organism evidence="1 2">
    <name type="scientific">Actinomadura litoris</name>
    <dbReference type="NCBI Taxonomy" id="2678616"/>
    <lineage>
        <taxon>Bacteria</taxon>
        <taxon>Bacillati</taxon>
        <taxon>Actinomycetota</taxon>
        <taxon>Actinomycetes</taxon>
        <taxon>Streptosporangiales</taxon>
        <taxon>Thermomonosporaceae</taxon>
        <taxon>Actinomadura</taxon>
    </lineage>
</organism>
<evidence type="ECO:0000313" key="2">
    <source>
        <dbReference type="Proteomes" id="UP000432015"/>
    </source>
</evidence>